<feature type="compositionally biased region" description="Polar residues" evidence="1">
    <location>
        <begin position="711"/>
        <end position="742"/>
    </location>
</feature>
<dbReference type="GO" id="GO:0006629">
    <property type="term" value="P:lipid metabolic process"/>
    <property type="evidence" value="ECO:0007669"/>
    <property type="project" value="InterPro"/>
</dbReference>
<dbReference type="InterPro" id="IPR002921">
    <property type="entry name" value="Fungal_lipase-type"/>
</dbReference>
<dbReference type="CDD" id="cd00519">
    <property type="entry name" value="Lipase_3"/>
    <property type="match status" value="1"/>
</dbReference>
<evidence type="ECO:0000313" key="4">
    <source>
        <dbReference type="Proteomes" id="UP000265618"/>
    </source>
</evidence>
<feature type="compositionally biased region" description="Polar residues" evidence="1">
    <location>
        <begin position="441"/>
        <end position="450"/>
    </location>
</feature>
<accession>A0A9K3CPZ4</accession>
<protein>
    <recommendedName>
        <fullName evidence="2">Fungal lipase-type domain-containing protein</fullName>
    </recommendedName>
</protein>
<feature type="compositionally biased region" description="Polar residues" evidence="1">
    <location>
        <begin position="1604"/>
        <end position="1619"/>
    </location>
</feature>
<sequence>MQDLVCTCVAADVVTVVSRAAPHLPPVLSVYGHSALVSACVTTVNMGRVPHTYSHSAMGSVPVLGRSVLPVRDVHCIGVGAIRVQGGEECCVLGIASSVGGGESQSRSEDTEVEGYVERERDPSVSLMLMLIRPDGTTSMLLNTCPFPQARTMLGVGPDEGLVQHIVRYMWGEVVYPEVVYPEVPGVISQTESQYGVSASPTQFHTARNPPTQSVPMTQSQYYRTPTTPRYGTQGTGFGQIPPSIPMPQSTYPQVRYPLPYRSVAGGYPTQGSTQSESVSQSGPEPGLYMSVFRISEDDRAFDLLRAEGRGGDPTLVVHQMQTGGYKDMQQVVGPGHTNIHKRLGSLDDQNDPNSGIRMLQRAVTMRDSRPLHNSGAARSHTVYVFRHMKNALELAQRCMGAWARPSVQSRRDPVQQTPGAPRGQAPSGDHVVPTGIGRGTPQTQNGSLSVSERAAFNELELHVAKLKGERLGLLQQRDSALKECLGLKQQRDSDVKALAALQAEVNSQTQKVSEGKAREDGLRETLAMERQQSQILLGEATTRADQADASVTELRRQFERERVELQRQLTEQKGKVRSINIASQELFLEHQKTLGDMERDTGSTTQCRSPSSPPAKRGMPDVSECDGVRHKGVQTERERQTERETQTHTDREMESDAEREGDREDETVGEREGESITEKESEGQSQTETERETASEREREVVPPGAVSPEPSQSQDTHPSFQRVQVTTPLIPTPRAGSQSELDLFEGMSLSPSASPILQKGRADDVSARQRAIDRDSPMSQESEVVCTQAEGEGDTEMSSEESEVCREAHEESEREDAPGFVMPSVDKGSLARLARRAVTNTLNKDRPGREESSQIVCDDPGKVWRDRVGLRDADDFGEKLKQLKGFFADNKTWPVTADKDVGPFLAKMRVKRDTGKLSKKECDALRAIGYRDASLPHMVDALCEYFDKHKAWPKEGNTRFKSFVPGIRELYKQGSDSLPSECSDKLDKRGFVWDPKAQEWMERAEALKTHWVKTGLWPTQEEDNHLYVWLDVQRERFHKELRDEELEEYQIKFLNGIDPSWTSVDVTATAPRVALPRDQPTLAQSGVPPPETATGAEGDDGERERTMAKDTVAQLPNDRKLFNDNQFEENSFVDVLGPRLNSLGIYSAEIARQLAYVTSFVGCPLTDWDVAMRERLSLAQNTAYALTDGNKYSCECGMASADINGTQTLILAFAPHRQRYTQVLKRLSRGRARKCLKKATSFDYVEGYTKDVQLHSKLLAQFHEMAPSIRQWVYDTIGLPYNVVGGDQPRAADPVDSSVPRVEMEGEEVTAQGEAVTEAEGEQQQEEREEEREEPNPAARQRGAPIRLVNSETGKPFTIILTGHSFGACLAQMMAVELGHCYHKSAVTLYTFGQPKTGNAEWCRLVPHLCPRFFRVVQARDAVPHLPASSIGFTHVKGSKVRYQGVTDRSTMTQYKIGPTVGFFQRISQHTSKSKQGDNSDYDLHASYMGVHLPMQRSRKDTDNRNIMTGEMVEACRDLSDESTATLSQDIQEGFPNDDKTRVEQQLRDMPQHRQAAAPRLHREEPEAEAEAAAEEAEASVTEPMEAIESSLQEATREQEEIPTTSARLDVEPSSQKDTVEGEPSAIGTGIGHWM</sequence>
<feature type="region of interest" description="Disordered" evidence="1">
    <location>
        <begin position="596"/>
        <end position="826"/>
    </location>
</feature>
<feature type="region of interest" description="Disordered" evidence="1">
    <location>
        <begin position="1287"/>
        <end position="1349"/>
    </location>
</feature>
<proteinExistence type="predicted"/>
<feature type="compositionally biased region" description="Polar residues" evidence="1">
    <location>
        <begin position="270"/>
        <end position="283"/>
    </location>
</feature>
<name>A0A9K3CPZ4_9EUKA</name>
<feature type="region of interest" description="Disordered" evidence="1">
    <location>
        <begin position="405"/>
        <end position="450"/>
    </location>
</feature>
<feature type="region of interest" description="Disordered" evidence="1">
    <location>
        <begin position="1075"/>
        <end position="1107"/>
    </location>
</feature>
<feature type="compositionally biased region" description="Acidic residues" evidence="1">
    <location>
        <begin position="1319"/>
        <end position="1335"/>
    </location>
</feature>
<feature type="compositionally biased region" description="Basic and acidic residues" evidence="1">
    <location>
        <begin position="1545"/>
        <end position="1554"/>
    </location>
</feature>
<feature type="compositionally biased region" description="Acidic residues" evidence="1">
    <location>
        <begin position="793"/>
        <end position="804"/>
    </location>
</feature>
<evidence type="ECO:0000313" key="3">
    <source>
        <dbReference type="EMBL" id="GIQ80197.1"/>
    </source>
</evidence>
<dbReference type="InterPro" id="IPR029058">
    <property type="entry name" value="AB_hydrolase_fold"/>
</dbReference>
<organism evidence="3 4">
    <name type="scientific">Kipferlia bialata</name>
    <dbReference type="NCBI Taxonomy" id="797122"/>
    <lineage>
        <taxon>Eukaryota</taxon>
        <taxon>Metamonada</taxon>
        <taxon>Carpediemonas-like organisms</taxon>
        <taxon>Kipferlia</taxon>
    </lineage>
</organism>
<comment type="caution">
    <text evidence="3">The sequence shown here is derived from an EMBL/GenBank/DDBJ whole genome shotgun (WGS) entry which is preliminary data.</text>
</comment>
<feature type="compositionally biased region" description="Basic and acidic residues" evidence="1">
    <location>
        <begin position="805"/>
        <end position="819"/>
    </location>
</feature>
<dbReference type="PANTHER" id="PTHR45856:SF11">
    <property type="entry name" value="FUNGAL LIPASE-LIKE DOMAIN-CONTAINING PROTEIN"/>
    <property type="match status" value="1"/>
</dbReference>
<dbReference type="Proteomes" id="UP000265618">
    <property type="component" value="Unassembled WGS sequence"/>
</dbReference>
<feature type="compositionally biased region" description="Basic and acidic residues" evidence="1">
    <location>
        <begin position="762"/>
        <end position="778"/>
    </location>
</feature>
<keyword evidence="4" id="KW-1185">Reference proteome</keyword>
<reference evidence="3 4" key="1">
    <citation type="journal article" date="2018" name="PLoS ONE">
        <title>The draft genome of Kipferlia bialata reveals reductive genome evolution in fornicate parasites.</title>
        <authorList>
            <person name="Tanifuji G."/>
            <person name="Takabayashi S."/>
            <person name="Kume K."/>
            <person name="Takagi M."/>
            <person name="Nakayama T."/>
            <person name="Kamikawa R."/>
            <person name="Inagaki Y."/>
            <person name="Hashimoto T."/>
        </authorList>
    </citation>
    <scope>NUCLEOTIDE SEQUENCE [LARGE SCALE GENOMIC DNA]</scope>
    <source>
        <strain evidence="3">NY0173</strain>
    </source>
</reference>
<feature type="domain" description="Fungal lipase-type" evidence="2">
    <location>
        <begin position="1357"/>
        <end position="1430"/>
    </location>
</feature>
<gene>
    <name evidence="3" type="ORF">KIPB_000956</name>
</gene>
<evidence type="ECO:0000259" key="2">
    <source>
        <dbReference type="Pfam" id="PF01764"/>
    </source>
</evidence>
<dbReference type="EMBL" id="BDIP01000121">
    <property type="protein sequence ID" value="GIQ80197.1"/>
    <property type="molecule type" value="Genomic_DNA"/>
</dbReference>
<dbReference type="InterPro" id="IPR051218">
    <property type="entry name" value="Sec_MonoDiacylglyc_Lipase"/>
</dbReference>
<evidence type="ECO:0000256" key="1">
    <source>
        <dbReference type="SAM" id="MobiDB-lite"/>
    </source>
</evidence>
<dbReference type="SUPFAM" id="SSF53474">
    <property type="entry name" value="alpha/beta-Hydrolases"/>
    <property type="match status" value="1"/>
</dbReference>
<dbReference type="OrthoDB" id="426718at2759"/>
<dbReference type="PANTHER" id="PTHR45856">
    <property type="entry name" value="ALPHA/BETA-HYDROLASES SUPERFAMILY PROTEIN"/>
    <property type="match status" value="1"/>
</dbReference>
<feature type="compositionally biased region" description="Acidic residues" evidence="1">
    <location>
        <begin position="1568"/>
        <end position="1580"/>
    </location>
</feature>
<dbReference type="Pfam" id="PF01764">
    <property type="entry name" value="Lipase_3"/>
    <property type="match status" value="1"/>
</dbReference>
<feature type="compositionally biased region" description="Basic and acidic residues" evidence="1">
    <location>
        <begin position="627"/>
        <end position="702"/>
    </location>
</feature>
<feature type="region of interest" description="Disordered" evidence="1">
    <location>
        <begin position="1545"/>
        <end position="1637"/>
    </location>
</feature>
<feature type="region of interest" description="Disordered" evidence="1">
    <location>
        <begin position="266"/>
        <end position="285"/>
    </location>
</feature>
<dbReference type="Gene3D" id="3.40.50.1820">
    <property type="entry name" value="alpha/beta hydrolase"/>
    <property type="match status" value="1"/>
</dbReference>